<evidence type="ECO:0000256" key="1">
    <source>
        <dbReference type="ARBA" id="ARBA00023015"/>
    </source>
</evidence>
<dbReference type="GO" id="GO:0003700">
    <property type="term" value="F:DNA-binding transcription factor activity"/>
    <property type="evidence" value="ECO:0007669"/>
    <property type="project" value="InterPro"/>
</dbReference>
<sequence>MPKSVLRQPGGRTMNEAAPKYVEISRRIEEHIQQGRWTGRMPGVRALARDYQTSVVTTSRALQELAERGLIQTVERSGCFVRSNTTATRTAAATSVTAAETWGICLRLTPGPWRQATEATIREGFTAAARRDGCQVRFDLFPTDAPEPELTRMVRGAGVNGLFFLPSRVSEAAGSRDEVLLNACKAAGLPFVLVERNLRGDRPLAADVVGYDDLEAGRTVTRHLVDLGRRPVFVTGSPTSSHQTRRAGYLLALAGTGATPVTIEQPPDVSPKDAYAAVADRILATKADAVLCYQDYTALGVILELLHRGKRVPADVAVAGVEDLPIGNTFALGVTTYAFSSEELALRGFHLMRERVRRPDAPLVRVAVSGRLVVRESTTGRKRARPGSDGDDNGT</sequence>
<keyword evidence="1" id="KW-0805">Transcription regulation</keyword>
<dbReference type="GO" id="GO:0000976">
    <property type="term" value="F:transcription cis-regulatory region binding"/>
    <property type="evidence" value="ECO:0007669"/>
    <property type="project" value="TreeGrafter"/>
</dbReference>
<reference evidence="6" key="1">
    <citation type="submission" date="2017-06" db="EMBL/GenBank/DDBJ databases">
        <title>Genome analysis of Fimbriiglobus ruber SP5, the first member of the order Planctomycetales with confirmed chitinolytic capability.</title>
        <authorList>
            <person name="Ravin N.V."/>
            <person name="Rakitin A.L."/>
            <person name="Ivanova A.A."/>
            <person name="Beletsky A.V."/>
            <person name="Kulichevskaya I.S."/>
            <person name="Mardanov A.V."/>
            <person name="Dedysh S.N."/>
        </authorList>
    </citation>
    <scope>NUCLEOTIDE SEQUENCE [LARGE SCALE GENOMIC DNA]</scope>
    <source>
        <strain evidence="6">SP5</strain>
    </source>
</reference>
<keyword evidence="3" id="KW-0804">Transcription</keyword>
<keyword evidence="2" id="KW-0238">DNA-binding</keyword>
<evidence type="ECO:0000256" key="3">
    <source>
        <dbReference type="ARBA" id="ARBA00023163"/>
    </source>
</evidence>
<dbReference type="PANTHER" id="PTHR30146:SF109">
    <property type="entry name" value="HTH-TYPE TRANSCRIPTIONAL REGULATOR GALS"/>
    <property type="match status" value="1"/>
</dbReference>
<dbReference type="SMART" id="SM00345">
    <property type="entry name" value="HTH_GNTR"/>
    <property type="match status" value="1"/>
</dbReference>
<dbReference type="Pfam" id="PF13377">
    <property type="entry name" value="Peripla_BP_3"/>
    <property type="match status" value="1"/>
</dbReference>
<dbReference type="AlphaFoldDB" id="A0A225E7M2"/>
<keyword evidence="6" id="KW-1185">Reference proteome</keyword>
<dbReference type="Proteomes" id="UP000214646">
    <property type="component" value="Unassembled WGS sequence"/>
</dbReference>
<dbReference type="SUPFAM" id="SSF46785">
    <property type="entry name" value="Winged helix' DNA-binding domain"/>
    <property type="match status" value="1"/>
</dbReference>
<dbReference type="Gene3D" id="3.40.50.2300">
    <property type="match status" value="2"/>
</dbReference>
<evidence type="ECO:0000313" key="6">
    <source>
        <dbReference type="Proteomes" id="UP000214646"/>
    </source>
</evidence>
<name>A0A225E7M2_9BACT</name>
<dbReference type="SUPFAM" id="SSF53822">
    <property type="entry name" value="Periplasmic binding protein-like I"/>
    <property type="match status" value="1"/>
</dbReference>
<dbReference type="InterPro" id="IPR046335">
    <property type="entry name" value="LacI/GalR-like_sensor"/>
</dbReference>
<dbReference type="Pfam" id="PF00392">
    <property type="entry name" value="GntR"/>
    <property type="match status" value="1"/>
</dbReference>
<feature type="domain" description="HTH gntR-type" evidence="4">
    <location>
        <begin position="24"/>
        <end position="81"/>
    </location>
</feature>
<comment type="caution">
    <text evidence="5">The sequence shown here is derived from an EMBL/GenBank/DDBJ whole genome shotgun (WGS) entry which is preliminary data.</text>
</comment>
<evidence type="ECO:0000313" key="5">
    <source>
        <dbReference type="EMBL" id="OWK46778.1"/>
    </source>
</evidence>
<dbReference type="PANTHER" id="PTHR30146">
    <property type="entry name" value="LACI-RELATED TRANSCRIPTIONAL REPRESSOR"/>
    <property type="match status" value="1"/>
</dbReference>
<dbReference type="InterPro" id="IPR028082">
    <property type="entry name" value="Peripla_BP_I"/>
</dbReference>
<evidence type="ECO:0000259" key="4">
    <source>
        <dbReference type="SMART" id="SM00345"/>
    </source>
</evidence>
<dbReference type="Gene3D" id="1.10.10.10">
    <property type="entry name" value="Winged helix-like DNA-binding domain superfamily/Winged helix DNA-binding domain"/>
    <property type="match status" value="1"/>
</dbReference>
<dbReference type="InterPro" id="IPR000524">
    <property type="entry name" value="Tscrpt_reg_HTH_GntR"/>
</dbReference>
<dbReference type="InterPro" id="IPR036388">
    <property type="entry name" value="WH-like_DNA-bd_sf"/>
</dbReference>
<evidence type="ECO:0000256" key="2">
    <source>
        <dbReference type="ARBA" id="ARBA00023125"/>
    </source>
</evidence>
<protein>
    <submittedName>
        <fullName evidence="5">Transcriptional regulator, LacI family</fullName>
    </submittedName>
</protein>
<dbReference type="InterPro" id="IPR036390">
    <property type="entry name" value="WH_DNA-bd_sf"/>
</dbReference>
<accession>A0A225E7M2</accession>
<gene>
    <name evidence="5" type="ORF">FRUB_00477</name>
</gene>
<organism evidence="5 6">
    <name type="scientific">Fimbriiglobus ruber</name>
    <dbReference type="NCBI Taxonomy" id="1908690"/>
    <lineage>
        <taxon>Bacteria</taxon>
        <taxon>Pseudomonadati</taxon>
        <taxon>Planctomycetota</taxon>
        <taxon>Planctomycetia</taxon>
        <taxon>Gemmatales</taxon>
        <taxon>Gemmataceae</taxon>
        <taxon>Fimbriiglobus</taxon>
    </lineage>
</organism>
<dbReference type="CDD" id="cd07377">
    <property type="entry name" value="WHTH_GntR"/>
    <property type="match status" value="1"/>
</dbReference>
<dbReference type="EMBL" id="NIDE01000001">
    <property type="protein sequence ID" value="OWK46778.1"/>
    <property type="molecule type" value="Genomic_DNA"/>
</dbReference>
<proteinExistence type="predicted"/>
<dbReference type="CDD" id="cd06267">
    <property type="entry name" value="PBP1_LacI_sugar_binding-like"/>
    <property type="match status" value="1"/>
</dbReference>